<protein>
    <submittedName>
        <fullName evidence="1">Uncharacterized protein</fullName>
    </submittedName>
</protein>
<comment type="caution">
    <text evidence="1">The sequence shown here is derived from an EMBL/GenBank/DDBJ whole genome shotgun (WGS) entry which is preliminary data.</text>
</comment>
<evidence type="ECO:0000313" key="1">
    <source>
        <dbReference type="EMBL" id="CCI83168.1"/>
    </source>
</evidence>
<dbReference type="EMBL" id="CAJZ01000058">
    <property type="protein sequence ID" value="CCI83168.1"/>
    <property type="molecule type" value="Genomic_DNA"/>
</dbReference>
<reference evidence="1 2" key="1">
    <citation type="journal article" date="2012" name="J. Bacteriol.">
        <title>Draft Genome Sequence of Turicella otitidis ATCC 51513, Isolated from Middle Ear Fluid from a Child with Otitis Media.</title>
        <authorList>
            <person name="Brinkrolf K."/>
            <person name="Schneider J."/>
            <person name="Knecht M."/>
            <person name="Ruckert C."/>
            <person name="Tauch A."/>
        </authorList>
    </citation>
    <scope>NUCLEOTIDE SEQUENCE [LARGE SCALE GENOMIC DNA]</scope>
    <source>
        <strain evidence="1 2">ATCC 51513</strain>
    </source>
</reference>
<name>I7IWQ7_9CORY</name>
<accession>I7IWQ7</accession>
<dbReference type="AlphaFoldDB" id="I7IWQ7"/>
<evidence type="ECO:0000313" key="2">
    <source>
        <dbReference type="Proteomes" id="UP000011016"/>
    </source>
</evidence>
<gene>
    <name evidence="1" type="ORF">BN46_0420</name>
</gene>
<dbReference type="Proteomes" id="UP000011016">
    <property type="component" value="Unassembled WGS sequence"/>
</dbReference>
<organism evidence="1 2">
    <name type="scientific">Corynebacterium otitidis ATCC 51513</name>
    <dbReference type="NCBI Taxonomy" id="883169"/>
    <lineage>
        <taxon>Bacteria</taxon>
        <taxon>Bacillati</taxon>
        <taxon>Actinomycetota</taxon>
        <taxon>Actinomycetes</taxon>
        <taxon>Mycobacteriales</taxon>
        <taxon>Corynebacteriaceae</taxon>
        <taxon>Corynebacterium</taxon>
    </lineage>
</organism>
<sequence length="275" mass="27914">MGPILPGHSAAGRRFLPSPLPLGLGYGGMNADLVSIGLKFPRWQDAVEAAIGSNNLTVAGEVRGGQLVQFSDRSGAQINILAAEPYATFAGFRSESLAFANVTMLSDVIALLNVVDGAGNDVASLTANLAQGPLIADSEGLTFEQVALTALMVDADCYDSALDYETATGEVLGLFLSPGAELVASGSGHATPDAAAEFSAEVLEAEYRHNALTGQRFIHATVDGPFAFDVCLPDREELPQKGSVVAGTAVMAGSLLNPVGGACGCGGGSCGCGGH</sequence>
<proteinExistence type="predicted"/>